<gene>
    <name evidence="2" type="ORF">GCM10011492_27650</name>
</gene>
<accession>A0A916T9H4</accession>
<evidence type="ECO:0008006" key="4">
    <source>
        <dbReference type="Google" id="ProtNLM"/>
    </source>
</evidence>
<dbReference type="Proteomes" id="UP000636793">
    <property type="component" value="Unassembled WGS sequence"/>
</dbReference>
<dbReference type="AlphaFoldDB" id="A0A916T9H4"/>
<keyword evidence="1" id="KW-0812">Transmembrane</keyword>
<evidence type="ECO:0000256" key="1">
    <source>
        <dbReference type="SAM" id="Phobius"/>
    </source>
</evidence>
<sequence>MPTGGVQTGGGSTSGTQDLGLFYGAGALLLGAGAVLTVRRRYGKQHGTSC</sequence>
<evidence type="ECO:0000313" key="3">
    <source>
        <dbReference type="Proteomes" id="UP000636793"/>
    </source>
</evidence>
<feature type="transmembrane region" description="Helical" evidence="1">
    <location>
        <begin position="20"/>
        <end position="38"/>
    </location>
</feature>
<dbReference type="RefSeq" id="WP_229749726.1">
    <property type="nucleotide sequence ID" value="NZ_BMHI01000004.1"/>
</dbReference>
<keyword evidence="1" id="KW-0472">Membrane</keyword>
<evidence type="ECO:0000313" key="2">
    <source>
        <dbReference type="EMBL" id="GGB35425.1"/>
    </source>
</evidence>
<dbReference type="EMBL" id="BMHI01000004">
    <property type="protein sequence ID" value="GGB35425.1"/>
    <property type="molecule type" value="Genomic_DNA"/>
</dbReference>
<organism evidence="2 3">
    <name type="scientific">Flexivirga endophytica</name>
    <dbReference type="NCBI Taxonomy" id="1849103"/>
    <lineage>
        <taxon>Bacteria</taxon>
        <taxon>Bacillati</taxon>
        <taxon>Actinomycetota</taxon>
        <taxon>Actinomycetes</taxon>
        <taxon>Micrococcales</taxon>
        <taxon>Dermacoccaceae</taxon>
        <taxon>Flexivirga</taxon>
    </lineage>
</organism>
<keyword evidence="3" id="KW-1185">Reference proteome</keyword>
<protein>
    <recommendedName>
        <fullName evidence="4">LPXTG cell wall anchor domain-containing protein</fullName>
    </recommendedName>
</protein>
<reference evidence="2" key="2">
    <citation type="submission" date="2020-09" db="EMBL/GenBank/DDBJ databases">
        <authorList>
            <person name="Sun Q."/>
            <person name="Zhou Y."/>
        </authorList>
    </citation>
    <scope>NUCLEOTIDE SEQUENCE</scope>
    <source>
        <strain evidence="2">CGMCC 1.15085</strain>
    </source>
</reference>
<reference evidence="2" key="1">
    <citation type="journal article" date="2014" name="Int. J. Syst. Evol. Microbiol.">
        <title>Complete genome sequence of Corynebacterium casei LMG S-19264T (=DSM 44701T), isolated from a smear-ripened cheese.</title>
        <authorList>
            <consortium name="US DOE Joint Genome Institute (JGI-PGF)"/>
            <person name="Walter F."/>
            <person name="Albersmeier A."/>
            <person name="Kalinowski J."/>
            <person name="Ruckert C."/>
        </authorList>
    </citation>
    <scope>NUCLEOTIDE SEQUENCE</scope>
    <source>
        <strain evidence="2">CGMCC 1.15085</strain>
    </source>
</reference>
<comment type="caution">
    <text evidence="2">The sequence shown here is derived from an EMBL/GenBank/DDBJ whole genome shotgun (WGS) entry which is preliminary data.</text>
</comment>
<proteinExistence type="predicted"/>
<keyword evidence="1" id="KW-1133">Transmembrane helix</keyword>
<name>A0A916T9H4_9MICO</name>